<comment type="caution">
    <text evidence="1">The sequence shown here is derived from an EMBL/GenBank/DDBJ whole genome shotgun (WGS) entry which is preliminary data.</text>
</comment>
<accession>A0A255EHK8</accession>
<protein>
    <submittedName>
        <fullName evidence="1">Uncharacterized protein</fullName>
    </submittedName>
</protein>
<proteinExistence type="predicted"/>
<dbReference type="AlphaFoldDB" id="A0A255EHK8"/>
<gene>
    <name evidence="1" type="ORF">CGZ92_00865</name>
</gene>
<dbReference type="Proteomes" id="UP000216533">
    <property type="component" value="Unassembled WGS sequence"/>
</dbReference>
<evidence type="ECO:0000313" key="2">
    <source>
        <dbReference type="Proteomes" id="UP000216533"/>
    </source>
</evidence>
<reference evidence="1 2" key="1">
    <citation type="submission" date="2017-07" db="EMBL/GenBank/DDBJ databases">
        <title>Draft whole genome sequences of clinical Proprionibacteriaceae strains.</title>
        <authorList>
            <person name="Bernier A.-M."/>
            <person name="Bernard K."/>
            <person name="Domingo M.-C."/>
        </authorList>
    </citation>
    <scope>NUCLEOTIDE SEQUENCE [LARGE SCALE GENOMIC DNA]</scope>
    <source>
        <strain evidence="1 2">NML 160184</strain>
    </source>
</reference>
<name>A0A255EHK8_9ACTN</name>
<organism evidence="1 2">
    <name type="scientific">Parenemella sanctibonifatiensis</name>
    <dbReference type="NCBI Taxonomy" id="2016505"/>
    <lineage>
        <taxon>Bacteria</taxon>
        <taxon>Bacillati</taxon>
        <taxon>Actinomycetota</taxon>
        <taxon>Actinomycetes</taxon>
        <taxon>Propionibacteriales</taxon>
        <taxon>Propionibacteriaceae</taxon>
        <taxon>Parenemella</taxon>
    </lineage>
</organism>
<sequence length="143" mass="15332">MEGSTWTVAEVRYAGFVTVGQTVLGPTQDVYVAVLLTLSAGMTDFLQPEVYLQTTDDVERRPVRRPPMVVPAGYTGGGWMIFEVPANRLAGAKITAVPAATMLRFPPQLVVDLGLDQSAVDDVVAQVPTSTADLTDLEVEPQP</sequence>
<dbReference type="RefSeq" id="WP_094449505.1">
    <property type="nucleotide sequence ID" value="NZ_NMVI01000003.1"/>
</dbReference>
<evidence type="ECO:0000313" key="1">
    <source>
        <dbReference type="EMBL" id="OYN90730.1"/>
    </source>
</evidence>
<dbReference type="EMBL" id="NMVI01000003">
    <property type="protein sequence ID" value="OYN90730.1"/>
    <property type="molecule type" value="Genomic_DNA"/>
</dbReference>